<reference evidence="1 2" key="1">
    <citation type="submission" date="2021-01" db="EMBL/GenBank/DDBJ databases">
        <title>Genomic Encyclopedia of Type Strains, Phase IV (KMG-IV): sequencing the most valuable type-strain genomes for metagenomic binning, comparative biology and taxonomic classification.</title>
        <authorList>
            <person name="Goeker M."/>
        </authorList>
    </citation>
    <scope>NUCLEOTIDE SEQUENCE [LARGE SCALE GENOMIC DNA]</scope>
    <source>
        <strain evidence="1 2">DSM 105482</strain>
    </source>
</reference>
<protein>
    <submittedName>
        <fullName evidence="1">Uncharacterized protein</fullName>
    </submittedName>
</protein>
<proteinExistence type="predicted"/>
<dbReference type="EMBL" id="JAFBFI010000024">
    <property type="protein sequence ID" value="MBM7694463.1"/>
    <property type="molecule type" value="Genomic_DNA"/>
</dbReference>
<accession>A0ABS2QPR7</accession>
<organism evidence="1 2">
    <name type="scientific">Peribacillus deserti</name>
    <dbReference type="NCBI Taxonomy" id="673318"/>
    <lineage>
        <taxon>Bacteria</taxon>
        <taxon>Bacillati</taxon>
        <taxon>Bacillota</taxon>
        <taxon>Bacilli</taxon>
        <taxon>Bacillales</taxon>
        <taxon>Bacillaceae</taxon>
        <taxon>Peribacillus</taxon>
    </lineage>
</organism>
<gene>
    <name evidence="1" type="ORF">JOC77_003924</name>
</gene>
<keyword evidence="2" id="KW-1185">Reference proteome</keyword>
<evidence type="ECO:0000313" key="1">
    <source>
        <dbReference type="EMBL" id="MBM7694463.1"/>
    </source>
</evidence>
<dbReference type="Proteomes" id="UP000823486">
    <property type="component" value="Unassembled WGS sequence"/>
</dbReference>
<comment type="caution">
    <text evidence="1">The sequence shown here is derived from an EMBL/GenBank/DDBJ whole genome shotgun (WGS) entry which is preliminary data.</text>
</comment>
<sequence length="84" mass="10081">MINLLIAGKYIESNAWSYQFQYFSFNTMFFALFPMDFPNGTPSDGRAVWLLWKNRIKNKQSDDLVFNDIEEKIEEMYDVEDHKK</sequence>
<evidence type="ECO:0000313" key="2">
    <source>
        <dbReference type="Proteomes" id="UP000823486"/>
    </source>
</evidence>
<name>A0ABS2QPR7_9BACI</name>
<dbReference type="RefSeq" id="WP_239558912.1">
    <property type="nucleotide sequence ID" value="NZ_JAFBFI010000024.1"/>
</dbReference>